<comment type="caution">
    <text evidence="2">The sequence shown here is derived from an EMBL/GenBank/DDBJ whole genome shotgun (WGS) entry which is preliminary data.</text>
</comment>
<dbReference type="CDD" id="cd07732">
    <property type="entry name" value="metallo-hydrolase-like_MBL-fold"/>
    <property type="match status" value="1"/>
</dbReference>
<dbReference type="EC" id="3.1.-.-" evidence="2"/>
<dbReference type="InterPro" id="IPR001279">
    <property type="entry name" value="Metallo-B-lactamas"/>
</dbReference>
<dbReference type="Pfam" id="PF12706">
    <property type="entry name" value="Lactamase_B_2"/>
    <property type="match status" value="1"/>
</dbReference>
<dbReference type="InterPro" id="IPR036866">
    <property type="entry name" value="RibonucZ/Hydroxyglut_hydro"/>
</dbReference>
<evidence type="ECO:0000313" key="2">
    <source>
        <dbReference type="EMBL" id="KFM20180.1"/>
    </source>
</evidence>
<keyword evidence="2" id="KW-0378">Hydrolase</keyword>
<gene>
    <name evidence="2" type="ORF">AAA799P11_00256</name>
</gene>
<keyword evidence="3" id="KW-1185">Reference proteome</keyword>
<evidence type="ECO:0000259" key="1">
    <source>
        <dbReference type="SMART" id="SM00849"/>
    </source>
</evidence>
<dbReference type="Proteomes" id="UP000029387">
    <property type="component" value="Unassembled WGS sequence"/>
</dbReference>
<name>A0A087S376_9ARCH</name>
<dbReference type="Pfam" id="PF07521">
    <property type="entry name" value="RMMBL"/>
    <property type="match status" value="1"/>
</dbReference>
<evidence type="ECO:0000313" key="3">
    <source>
        <dbReference type="Proteomes" id="UP000029387"/>
    </source>
</evidence>
<protein>
    <submittedName>
        <fullName evidence="2">Ribonuclease J protein</fullName>
        <ecNumber evidence="2">3.1.-.-</ecNumber>
    </submittedName>
</protein>
<dbReference type="GO" id="GO:0016787">
    <property type="term" value="F:hydrolase activity"/>
    <property type="evidence" value="ECO:0007669"/>
    <property type="project" value="UniProtKB-KW"/>
</dbReference>
<dbReference type="SUPFAM" id="SSF56281">
    <property type="entry name" value="Metallo-hydrolase/oxidoreductase"/>
    <property type="match status" value="1"/>
</dbReference>
<dbReference type="Gene3D" id="3.60.15.10">
    <property type="entry name" value="Ribonuclease Z/Hydroxyacylglutathione hydrolase-like"/>
    <property type="match status" value="2"/>
</dbReference>
<reference evidence="2 3" key="1">
    <citation type="submission" date="2014-06" db="EMBL/GenBank/DDBJ databases">
        <authorList>
            <person name="Ngugi D.K."/>
            <person name="Blom J."/>
            <person name="Alam I."/>
            <person name="Rashid M."/>
            <person name="Baalawi W."/>
            <person name="Zhang G."/>
            <person name="Hikmawan T."/>
            <person name="Guan Y."/>
            <person name="Antunes A."/>
            <person name="Siam R."/>
            <person name="El-Dorry H."/>
            <person name="Bajic V."/>
            <person name="Stingl U."/>
        </authorList>
    </citation>
    <scope>NUCLEOTIDE SEQUENCE [LARGE SCALE GENOMIC DNA]</scope>
    <source>
        <strain evidence="2">SCGC AAA799-P11</strain>
    </source>
</reference>
<proteinExistence type="predicted"/>
<dbReference type="EMBL" id="JOSZ01000002">
    <property type="protein sequence ID" value="KFM20180.1"/>
    <property type="molecule type" value="Genomic_DNA"/>
</dbReference>
<dbReference type="AlphaFoldDB" id="A0A087S376"/>
<organism evidence="2 3">
    <name type="scientific">Marine Group I thaumarchaeote SCGC AAA799-P11</name>
    <dbReference type="NCBI Taxonomy" id="1502295"/>
    <lineage>
        <taxon>Archaea</taxon>
        <taxon>Nitrososphaerota</taxon>
        <taxon>Marine Group I</taxon>
    </lineage>
</organism>
<accession>A0A087S376</accession>
<sequence length="467" mass="53388">MTSLTFYGGVNEIGGNKILLEDKDTRVFLDFGKGFTRRAKYFENYINPRVTNGITDFLTMGLVPNISGIYRDDLLELGGKKAEEPEIDAVLLSHAHSDHADYISFLNEKIPVYMGKASELILKALADRAGRTFEREVLDYSPKPYKYGVKPIERDIRTFRTGDKFTVGSLEVEPIHVDHSIPGAYGFIIHTSEGPVVYTGDLRLHGTHSQMTWDFVEKATEVKPIAMITEGTRIDIPEKKESEETVFRDSYKIVSNTNRLVLADFNFKDIDRLRTFYDIAKRSGRKLVIKLSDAHFLKHLEEDQHLDIPKLDDEHIALYLPKRKSGKYDDKDYAEKERQFLNLNNVWTANEIAQHEANSVCCIGFYSFTSLIDMNLDSGAHYIHSASEPYNEEQEISQERVDSWLEHFGMTRHQSHCSGHATGMDLLEIVKNIAPKSIYPIHTEHPEIYQKSVENTILIKEGAQYSL</sequence>
<dbReference type="SMART" id="SM00849">
    <property type="entry name" value="Lactamase_B"/>
    <property type="match status" value="1"/>
</dbReference>
<dbReference type="PANTHER" id="PTHR43694">
    <property type="entry name" value="RIBONUCLEASE J"/>
    <property type="match status" value="1"/>
</dbReference>
<dbReference type="InterPro" id="IPR011108">
    <property type="entry name" value="RMMBL"/>
</dbReference>
<dbReference type="PANTHER" id="PTHR43694:SF1">
    <property type="entry name" value="RIBONUCLEASE J"/>
    <property type="match status" value="1"/>
</dbReference>
<feature type="domain" description="Metallo-beta-lactamase" evidence="1">
    <location>
        <begin position="14"/>
        <end position="250"/>
    </location>
</feature>